<evidence type="ECO:0000313" key="1">
    <source>
        <dbReference type="EMBL" id="KDO18705.1"/>
    </source>
</evidence>
<sequence>LREAASVLQGTQLSWQDVALALRTSTQSSVLENKALRAELVTTSSLVRELQAWVDAMASIPAAPPQLAEASWRDAYLPMEPRIRHLGYRWIAQQLDHAVNERLHPALFPHTLEDAIRVEWSRLGRKLVMQKIVTASTHEAAKALWLVNRASPECHLYPNFLVSSDVESLHHDMNANSEMSYVRELCNGRGVNVLHRRVTIDDDRVLVAYRSIRHDDLFAVSSDRLDTLQEWNEVRRISKTQCVIRTVSVLEPNEPYPSVAALLRTEYPNLFTESMRAMPPRVLVEAHFHRVLQVKGHALAKAYFALVDDVLAILQAPSVAE</sequence>
<organism evidence="1 2">
    <name type="scientific">Saprolegnia parasitica (strain CBS 223.65)</name>
    <dbReference type="NCBI Taxonomy" id="695850"/>
    <lineage>
        <taxon>Eukaryota</taxon>
        <taxon>Sar</taxon>
        <taxon>Stramenopiles</taxon>
        <taxon>Oomycota</taxon>
        <taxon>Saprolegniomycetes</taxon>
        <taxon>Saprolegniales</taxon>
        <taxon>Saprolegniaceae</taxon>
        <taxon>Saprolegnia</taxon>
    </lineage>
</organism>
<evidence type="ECO:0008006" key="3">
    <source>
        <dbReference type="Google" id="ProtNLM"/>
    </source>
</evidence>
<keyword evidence="2" id="KW-1185">Reference proteome</keyword>
<evidence type="ECO:0000313" key="2">
    <source>
        <dbReference type="Proteomes" id="UP000030745"/>
    </source>
</evidence>
<accession>A0A067BPM6</accession>
<dbReference type="GeneID" id="24137655"/>
<gene>
    <name evidence="1" type="ORF">SPRG_15986</name>
</gene>
<dbReference type="KEGG" id="spar:SPRG_15986"/>
<proteinExistence type="predicted"/>
<dbReference type="AlphaFoldDB" id="A0A067BPM6"/>
<feature type="non-terminal residue" evidence="1">
    <location>
        <position position="1"/>
    </location>
</feature>
<dbReference type="EMBL" id="KK583403">
    <property type="protein sequence ID" value="KDO18705.1"/>
    <property type="molecule type" value="Genomic_DNA"/>
</dbReference>
<reference evidence="1 2" key="1">
    <citation type="journal article" date="2013" name="PLoS Genet.">
        <title>Distinctive expansion of potential virulence genes in the genome of the oomycete fish pathogen Saprolegnia parasitica.</title>
        <authorList>
            <person name="Jiang R.H."/>
            <person name="de Bruijn I."/>
            <person name="Haas B.J."/>
            <person name="Belmonte R."/>
            <person name="Lobach L."/>
            <person name="Christie J."/>
            <person name="van den Ackerveken G."/>
            <person name="Bottin A."/>
            <person name="Bulone V."/>
            <person name="Diaz-Moreno S.M."/>
            <person name="Dumas B."/>
            <person name="Fan L."/>
            <person name="Gaulin E."/>
            <person name="Govers F."/>
            <person name="Grenville-Briggs L.J."/>
            <person name="Horner N.R."/>
            <person name="Levin J.Z."/>
            <person name="Mammella M."/>
            <person name="Meijer H.J."/>
            <person name="Morris P."/>
            <person name="Nusbaum C."/>
            <person name="Oome S."/>
            <person name="Phillips A.J."/>
            <person name="van Rooyen D."/>
            <person name="Rzeszutek E."/>
            <person name="Saraiva M."/>
            <person name="Secombes C.J."/>
            <person name="Seidl M.F."/>
            <person name="Snel B."/>
            <person name="Stassen J.H."/>
            <person name="Sykes S."/>
            <person name="Tripathy S."/>
            <person name="van den Berg H."/>
            <person name="Vega-Arreguin J.C."/>
            <person name="Wawra S."/>
            <person name="Young S.K."/>
            <person name="Zeng Q."/>
            <person name="Dieguez-Uribeondo J."/>
            <person name="Russ C."/>
            <person name="Tyler B.M."/>
            <person name="van West P."/>
        </authorList>
    </citation>
    <scope>NUCLEOTIDE SEQUENCE [LARGE SCALE GENOMIC DNA]</scope>
    <source>
        <strain evidence="1 2">CBS 223.65</strain>
    </source>
</reference>
<dbReference type="Proteomes" id="UP000030745">
    <property type="component" value="Unassembled WGS sequence"/>
</dbReference>
<dbReference type="OrthoDB" id="73027at2759"/>
<protein>
    <recommendedName>
        <fullName evidence="3">START domain-containing protein</fullName>
    </recommendedName>
</protein>
<dbReference type="RefSeq" id="XP_012210582.1">
    <property type="nucleotide sequence ID" value="XM_012355192.1"/>
</dbReference>
<dbReference type="VEuPathDB" id="FungiDB:SPRG_15986"/>
<name>A0A067BPM6_SAPPC</name>